<dbReference type="GO" id="GO:0071972">
    <property type="term" value="F:peptidoglycan L,D-transpeptidase activity"/>
    <property type="evidence" value="ECO:0007669"/>
    <property type="project" value="TreeGrafter"/>
</dbReference>
<dbReference type="SUPFAM" id="SSF56601">
    <property type="entry name" value="beta-lactamase/transpeptidase-like"/>
    <property type="match status" value="1"/>
</dbReference>
<dbReference type="GO" id="GO:0071555">
    <property type="term" value="P:cell wall organization"/>
    <property type="evidence" value="ECO:0007669"/>
    <property type="project" value="TreeGrafter"/>
</dbReference>
<dbReference type="InterPro" id="IPR001460">
    <property type="entry name" value="PCN-bd_Tpept"/>
</dbReference>
<dbReference type="PANTHER" id="PTHR30627">
    <property type="entry name" value="PEPTIDOGLYCAN D,D-TRANSPEPTIDASE"/>
    <property type="match status" value="1"/>
</dbReference>
<gene>
    <name evidence="2" type="ORF">LCGC14_2674120</name>
</gene>
<sequence>DVMLLMRLWLAWIALSLRTAASLAEIRTGLTLVIQNPGGTSYSIFASSPLDVAGKSGTAEDIAFGANHVFFVAYANRSAPSALALVALEEGELSSTEAGPKARQSLEAALLGS</sequence>
<feature type="non-terminal residue" evidence="2">
    <location>
        <position position="1"/>
    </location>
</feature>
<evidence type="ECO:0000313" key="2">
    <source>
        <dbReference type="EMBL" id="KKK95305.1"/>
    </source>
</evidence>
<evidence type="ECO:0000259" key="1">
    <source>
        <dbReference type="Pfam" id="PF00905"/>
    </source>
</evidence>
<feature type="domain" description="Penicillin-binding protein transpeptidase" evidence="1">
    <location>
        <begin position="23"/>
        <end position="104"/>
    </location>
</feature>
<organism evidence="2">
    <name type="scientific">marine sediment metagenome</name>
    <dbReference type="NCBI Taxonomy" id="412755"/>
    <lineage>
        <taxon>unclassified sequences</taxon>
        <taxon>metagenomes</taxon>
        <taxon>ecological metagenomes</taxon>
    </lineage>
</organism>
<dbReference type="Gene3D" id="3.40.710.10">
    <property type="entry name" value="DD-peptidase/beta-lactamase superfamily"/>
    <property type="match status" value="1"/>
</dbReference>
<dbReference type="PANTHER" id="PTHR30627:SF2">
    <property type="entry name" value="PEPTIDOGLYCAN D,D-TRANSPEPTIDASE MRDA"/>
    <property type="match status" value="1"/>
</dbReference>
<name>A0A0F9AAQ9_9ZZZZ</name>
<dbReference type="InterPro" id="IPR012338">
    <property type="entry name" value="Beta-lactam/transpept-like"/>
</dbReference>
<accession>A0A0F9AAQ9</accession>
<reference evidence="2" key="1">
    <citation type="journal article" date="2015" name="Nature">
        <title>Complex archaea that bridge the gap between prokaryotes and eukaryotes.</title>
        <authorList>
            <person name="Spang A."/>
            <person name="Saw J.H."/>
            <person name="Jorgensen S.L."/>
            <person name="Zaremba-Niedzwiedzka K."/>
            <person name="Martijn J."/>
            <person name="Lind A.E."/>
            <person name="van Eijk R."/>
            <person name="Schleper C."/>
            <person name="Guy L."/>
            <person name="Ettema T.J."/>
        </authorList>
    </citation>
    <scope>NUCLEOTIDE SEQUENCE</scope>
</reference>
<dbReference type="InterPro" id="IPR050515">
    <property type="entry name" value="Beta-lactam/transpept"/>
</dbReference>
<dbReference type="Pfam" id="PF00905">
    <property type="entry name" value="Transpeptidase"/>
    <property type="match status" value="1"/>
</dbReference>
<comment type="caution">
    <text evidence="2">The sequence shown here is derived from an EMBL/GenBank/DDBJ whole genome shotgun (WGS) entry which is preliminary data.</text>
</comment>
<dbReference type="EMBL" id="LAZR01046969">
    <property type="protein sequence ID" value="KKK95305.1"/>
    <property type="molecule type" value="Genomic_DNA"/>
</dbReference>
<proteinExistence type="predicted"/>
<protein>
    <recommendedName>
        <fullName evidence="1">Penicillin-binding protein transpeptidase domain-containing protein</fullName>
    </recommendedName>
</protein>
<dbReference type="GO" id="GO:0008658">
    <property type="term" value="F:penicillin binding"/>
    <property type="evidence" value="ECO:0007669"/>
    <property type="project" value="InterPro"/>
</dbReference>
<dbReference type="AlphaFoldDB" id="A0A0F9AAQ9"/>
<dbReference type="GO" id="GO:0005886">
    <property type="term" value="C:plasma membrane"/>
    <property type="evidence" value="ECO:0007669"/>
    <property type="project" value="TreeGrafter"/>
</dbReference>